<evidence type="ECO:0000313" key="1">
    <source>
        <dbReference type="EMBL" id="TDG43797.1"/>
    </source>
</evidence>
<evidence type="ECO:0000313" key="2">
    <source>
        <dbReference type="Proteomes" id="UP000295192"/>
    </source>
</evidence>
<reference evidence="1 2" key="1">
    <citation type="journal article" date="2019" name="J. Hered.">
        <title>An Improved Genome Assembly for Drosophila navojoa, the Basal Species in the mojavensis Cluster.</title>
        <authorList>
            <person name="Vanderlinde T."/>
            <person name="Dupim E.G."/>
            <person name="Nazario-Yepiz N.O."/>
            <person name="Carvalho A.B."/>
        </authorList>
    </citation>
    <scope>NUCLEOTIDE SEQUENCE [LARGE SCALE GENOMIC DNA]</scope>
    <source>
        <strain evidence="1">Navoj_Jal97</strain>
        <tissue evidence="1">Whole organism</tissue>
    </source>
</reference>
<accession>A0A484B4I9</accession>
<sequence>MHDVQQLLPDSECYLVRPGHWGVAHRYAVERRECSQLTLPRIREAHSALSSSSSSNSNSSFNFSFSYGSACTVKRAVFFK</sequence>
<gene>
    <name evidence="1" type="ORF">AWZ03_009779</name>
</gene>
<name>A0A484B4I9_DRONA</name>
<dbReference type="AlphaFoldDB" id="A0A484B4I9"/>
<keyword evidence="2" id="KW-1185">Reference proteome</keyword>
<dbReference type="Proteomes" id="UP000295192">
    <property type="component" value="Unassembled WGS sequence"/>
</dbReference>
<comment type="caution">
    <text evidence="1">The sequence shown here is derived from an EMBL/GenBank/DDBJ whole genome shotgun (WGS) entry which is preliminary data.</text>
</comment>
<organism evidence="1 2">
    <name type="scientific">Drosophila navojoa</name>
    <name type="common">Fruit fly</name>
    <dbReference type="NCBI Taxonomy" id="7232"/>
    <lineage>
        <taxon>Eukaryota</taxon>
        <taxon>Metazoa</taxon>
        <taxon>Ecdysozoa</taxon>
        <taxon>Arthropoda</taxon>
        <taxon>Hexapoda</taxon>
        <taxon>Insecta</taxon>
        <taxon>Pterygota</taxon>
        <taxon>Neoptera</taxon>
        <taxon>Endopterygota</taxon>
        <taxon>Diptera</taxon>
        <taxon>Brachycera</taxon>
        <taxon>Muscomorpha</taxon>
        <taxon>Ephydroidea</taxon>
        <taxon>Drosophilidae</taxon>
        <taxon>Drosophila</taxon>
    </lineage>
</organism>
<protein>
    <submittedName>
        <fullName evidence="1">Uncharacterized protein</fullName>
    </submittedName>
</protein>
<proteinExistence type="predicted"/>
<dbReference type="EMBL" id="LSRL02000132">
    <property type="protein sequence ID" value="TDG43797.1"/>
    <property type="molecule type" value="Genomic_DNA"/>
</dbReference>